<protein>
    <submittedName>
        <fullName evidence="6">Unannotated protein</fullName>
    </submittedName>
</protein>
<dbReference type="EMBL" id="CAFBMX010000008">
    <property type="protein sequence ID" value="CAB4937708.1"/>
    <property type="molecule type" value="Genomic_DNA"/>
</dbReference>
<feature type="transmembrane region" description="Helical" evidence="5">
    <location>
        <begin position="87"/>
        <end position="110"/>
    </location>
</feature>
<dbReference type="Pfam" id="PF00146">
    <property type="entry name" value="NADHdh"/>
    <property type="match status" value="1"/>
</dbReference>
<reference evidence="6" key="1">
    <citation type="submission" date="2020-05" db="EMBL/GenBank/DDBJ databases">
        <authorList>
            <person name="Chiriac C."/>
            <person name="Salcher M."/>
            <person name="Ghai R."/>
            <person name="Kavagutti S V."/>
        </authorList>
    </citation>
    <scope>NUCLEOTIDE SEQUENCE</scope>
</reference>
<feature type="transmembrane region" description="Helical" evidence="5">
    <location>
        <begin position="292"/>
        <end position="313"/>
    </location>
</feature>
<dbReference type="HAMAP" id="MF_01350">
    <property type="entry name" value="NDH1_NuoH"/>
    <property type="match status" value="1"/>
</dbReference>
<organism evidence="6">
    <name type="scientific">freshwater metagenome</name>
    <dbReference type="NCBI Taxonomy" id="449393"/>
    <lineage>
        <taxon>unclassified sequences</taxon>
        <taxon>metagenomes</taxon>
        <taxon>ecological metagenomes</taxon>
    </lineage>
</organism>
<name>A0A6J7J2Y9_9ZZZZ</name>
<accession>A0A6J7J2Y9</accession>
<feature type="transmembrane region" description="Helical" evidence="5">
    <location>
        <begin position="20"/>
        <end position="42"/>
    </location>
</feature>
<keyword evidence="3 5" id="KW-1133">Transmembrane helix</keyword>
<dbReference type="GO" id="GO:0003954">
    <property type="term" value="F:NADH dehydrogenase activity"/>
    <property type="evidence" value="ECO:0007669"/>
    <property type="project" value="TreeGrafter"/>
</dbReference>
<evidence type="ECO:0000313" key="6">
    <source>
        <dbReference type="EMBL" id="CAB4937708.1"/>
    </source>
</evidence>
<dbReference type="GO" id="GO:0016020">
    <property type="term" value="C:membrane"/>
    <property type="evidence" value="ECO:0007669"/>
    <property type="project" value="UniProtKB-SubCell"/>
</dbReference>
<evidence type="ECO:0000256" key="3">
    <source>
        <dbReference type="ARBA" id="ARBA00022989"/>
    </source>
</evidence>
<evidence type="ECO:0000256" key="2">
    <source>
        <dbReference type="ARBA" id="ARBA00022692"/>
    </source>
</evidence>
<dbReference type="NCBIfam" id="NF004741">
    <property type="entry name" value="PRK06076.1-2"/>
    <property type="match status" value="1"/>
</dbReference>
<proteinExistence type="inferred from homology"/>
<dbReference type="InterPro" id="IPR001694">
    <property type="entry name" value="NADH_UbQ_OxRdtase_su1/FPO"/>
</dbReference>
<comment type="subcellular location">
    <subcellularLocation>
        <location evidence="1">Membrane</location>
        <topology evidence="1">Multi-pass membrane protein</topology>
    </subcellularLocation>
</comment>
<feature type="transmembrane region" description="Helical" evidence="5">
    <location>
        <begin position="260"/>
        <end position="280"/>
    </location>
</feature>
<dbReference type="PANTHER" id="PTHR11432">
    <property type="entry name" value="NADH DEHYDROGENASE SUBUNIT 1"/>
    <property type="match status" value="1"/>
</dbReference>
<feature type="transmembrane region" description="Helical" evidence="5">
    <location>
        <begin position="204"/>
        <end position="223"/>
    </location>
</feature>
<gene>
    <name evidence="6" type="ORF">UFOPK3674_01594</name>
</gene>
<dbReference type="GO" id="GO:0009060">
    <property type="term" value="P:aerobic respiration"/>
    <property type="evidence" value="ECO:0007669"/>
    <property type="project" value="TreeGrafter"/>
</dbReference>
<evidence type="ECO:0000256" key="5">
    <source>
        <dbReference type="SAM" id="Phobius"/>
    </source>
</evidence>
<keyword evidence="2 5" id="KW-0812">Transmembrane</keyword>
<feature type="transmembrane region" description="Helical" evidence="5">
    <location>
        <begin position="171"/>
        <end position="192"/>
    </location>
</feature>
<feature type="transmembrane region" description="Helical" evidence="5">
    <location>
        <begin position="130"/>
        <end position="150"/>
    </location>
</feature>
<evidence type="ECO:0000256" key="4">
    <source>
        <dbReference type="ARBA" id="ARBA00023136"/>
    </source>
</evidence>
<dbReference type="AlphaFoldDB" id="A0A6J7J2Y9"/>
<sequence>MTGALSHMLTPAVVGYAEPWWMAILKSLVIFAIGLQLVPLVLMAERKILGRFQNRYGPNRVGPFGAMTPLADIVKLLTKESFRPRTAIGWLFTLAPILSIIAAVAALAIVPFGNVQDIFGTPVGFYGIDVSIGPLYVFAFGAVAFYGIMLGGWSSGSKYSFLGSMRAAAQLISYEVAQGMALVGVVITAQSMSLTEIVEGQGGMWYVIPQFVGFLIFMIASFAETNRPPFDLVEADGELVGGYMTEYGGGRFALYYFAEYLNVLVVSGLAVTLFLGGWMLPFGIHPPGWVDPFIVIGKMGLFVVFFIWVRATLPRLRYDQLMSFGWKVLLPLATLNALITAIVVVAWY</sequence>
<keyword evidence="4 5" id="KW-0472">Membrane</keyword>
<feature type="transmembrane region" description="Helical" evidence="5">
    <location>
        <begin position="325"/>
        <end position="347"/>
    </location>
</feature>
<dbReference type="PANTHER" id="PTHR11432:SF3">
    <property type="entry name" value="NADH-UBIQUINONE OXIDOREDUCTASE CHAIN 1"/>
    <property type="match status" value="1"/>
</dbReference>
<evidence type="ECO:0000256" key="1">
    <source>
        <dbReference type="ARBA" id="ARBA00004141"/>
    </source>
</evidence>